<dbReference type="AlphaFoldDB" id="A0A4Y5Z796"/>
<feature type="signal peptide" evidence="1">
    <location>
        <begin position="1"/>
        <end position="26"/>
    </location>
</feature>
<dbReference type="OrthoDB" id="5758827at2"/>
<evidence type="ECO:0000256" key="1">
    <source>
        <dbReference type="SAM" id="SignalP"/>
    </source>
</evidence>
<evidence type="ECO:0000313" key="2">
    <source>
        <dbReference type="EMBL" id="QDE40399.1"/>
    </source>
</evidence>
<organism evidence="2 3">
    <name type="scientific">Luteibacter pinisoli</name>
    <dbReference type="NCBI Taxonomy" id="2589080"/>
    <lineage>
        <taxon>Bacteria</taxon>
        <taxon>Pseudomonadati</taxon>
        <taxon>Pseudomonadota</taxon>
        <taxon>Gammaproteobacteria</taxon>
        <taxon>Lysobacterales</taxon>
        <taxon>Rhodanobacteraceae</taxon>
        <taxon>Luteibacter</taxon>
    </lineage>
</organism>
<sequence length="213" mass="23462">MRMGNWPGKMLGAVLLQLSLCAGAVAGSVDTPPDDYVAIWKTLCPVAGYRHGFVGFDDLPGLIDVHADRPISIDPWTRIWTRTFDGQGRFTVRLEVSRFDQGRTSGWIAQVPLDKRMAFRSDLRIDLLPFRRQLALASVVTDLNLLGYEEVGTRSPKGGGIGEKTYLRRMFGDEVRVRYTEGVESAPSVAGITVIGYRFDGQAVVAGVARACR</sequence>
<name>A0A4Y5Z796_9GAMM</name>
<protein>
    <submittedName>
        <fullName evidence="2">Uncharacterized protein</fullName>
    </submittedName>
</protein>
<dbReference type="KEGG" id="lpy:FIV34_14880"/>
<proteinExistence type="predicted"/>
<gene>
    <name evidence="2" type="ORF">FIV34_14880</name>
</gene>
<keyword evidence="1" id="KW-0732">Signal</keyword>
<reference evidence="2 3" key="1">
    <citation type="submission" date="2019-06" db="EMBL/GenBank/DDBJ databases">
        <title>A complete genome sequence for Luteibacter pinisoli MAH-14.</title>
        <authorList>
            <person name="Baltrus D.A."/>
        </authorList>
    </citation>
    <scope>NUCLEOTIDE SEQUENCE [LARGE SCALE GENOMIC DNA]</scope>
    <source>
        <strain evidence="2 3">MAH-14</strain>
    </source>
</reference>
<dbReference type="Proteomes" id="UP000316093">
    <property type="component" value="Chromosome"/>
</dbReference>
<evidence type="ECO:0000313" key="3">
    <source>
        <dbReference type="Proteomes" id="UP000316093"/>
    </source>
</evidence>
<keyword evidence="3" id="KW-1185">Reference proteome</keyword>
<dbReference type="RefSeq" id="WP_139984078.1">
    <property type="nucleotide sequence ID" value="NZ_CP041046.1"/>
</dbReference>
<feature type="chain" id="PRO_5021282194" evidence="1">
    <location>
        <begin position="27"/>
        <end position="213"/>
    </location>
</feature>
<accession>A0A4Y5Z796</accession>
<dbReference type="EMBL" id="CP041046">
    <property type="protein sequence ID" value="QDE40399.1"/>
    <property type="molecule type" value="Genomic_DNA"/>
</dbReference>